<feature type="compositionally biased region" description="Low complexity" evidence="1">
    <location>
        <begin position="166"/>
        <end position="196"/>
    </location>
</feature>
<keyword evidence="5" id="KW-1185">Reference proteome</keyword>
<reference evidence="4" key="2">
    <citation type="submission" date="2020-09" db="EMBL/GenBank/DDBJ databases">
        <authorList>
            <person name="Sun Q."/>
            <person name="Kim S."/>
        </authorList>
    </citation>
    <scope>NUCLEOTIDE SEQUENCE</scope>
    <source>
        <strain evidence="4">KCTC 23430</strain>
    </source>
</reference>
<keyword evidence="2" id="KW-0812">Transmembrane</keyword>
<feature type="region of interest" description="Disordered" evidence="1">
    <location>
        <begin position="153"/>
        <end position="197"/>
    </location>
</feature>
<dbReference type="InterPro" id="IPR032389">
    <property type="entry name" value="GspB_C"/>
</dbReference>
<proteinExistence type="predicted"/>
<dbReference type="EMBL" id="BMYM01000001">
    <property type="protein sequence ID" value="GHD27612.1"/>
    <property type="molecule type" value="Genomic_DNA"/>
</dbReference>
<accession>A0A918XEU3</accession>
<dbReference type="GO" id="GO:0015627">
    <property type="term" value="C:type II protein secretion system complex"/>
    <property type="evidence" value="ECO:0007669"/>
    <property type="project" value="InterPro"/>
</dbReference>
<evidence type="ECO:0000256" key="2">
    <source>
        <dbReference type="SAM" id="Phobius"/>
    </source>
</evidence>
<evidence type="ECO:0000256" key="1">
    <source>
        <dbReference type="SAM" id="MobiDB-lite"/>
    </source>
</evidence>
<keyword evidence="2" id="KW-1133">Transmembrane helix</keyword>
<feature type="transmembrane region" description="Helical" evidence="2">
    <location>
        <begin position="39"/>
        <end position="60"/>
    </location>
</feature>
<gene>
    <name evidence="4" type="ORF">GCM10007053_06150</name>
</gene>
<keyword evidence="2" id="KW-0472">Membrane</keyword>
<dbReference type="Proteomes" id="UP000644693">
    <property type="component" value="Unassembled WGS sequence"/>
</dbReference>
<name>A0A918XEU3_9GAMM</name>
<dbReference type="AlphaFoldDB" id="A0A918XEU3"/>
<sequence length="303" mass="31487">MSIILDALNRSERDRRNDQVVPGIATAHYAQTAPGGRAWLIWALGAALLVAGAVIAWLLLAQTSGSAAPGAAAPEPASVIAPVAAPVVAPKASAGKASEASQASQPIATQDSRSIADTSSESRAVTGDMLSARTAENTPPPASYSAVQALYEQPERGDLSAEEESVSASRAETVTSQPAVAEAPAPAVSKAPATSSRVEEPLDIEAMVSRAQDELENARLAEHDAPFIASLSQSRKDQIPTLMYLRHDYSPEGATVTINGTTARAGQAIGSGVRVDEILPDSVVLSHRGAQFRLRALNSWVNL</sequence>
<evidence type="ECO:0000313" key="5">
    <source>
        <dbReference type="Proteomes" id="UP000644693"/>
    </source>
</evidence>
<dbReference type="Pfam" id="PF16537">
    <property type="entry name" value="T2SSB"/>
    <property type="match status" value="1"/>
</dbReference>
<comment type="caution">
    <text evidence="4">The sequence shown here is derived from an EMBL/GenBank/DDBJ whole genome shotgun (WGS) entry which is preliminary data.</text>
</comment>
<organism evidence="4 5">
    <name type="scientific">Parahalioglobus pacificus</name>
    <dbReference type="NCBI Taxonomy" id="930806"/>
    <lineage>
        <taxon>Bacteria</taxon>
        <taxon>Pseudomonadati</taxon>
        <taxon>Pseudomonadota</taxon>
        <taxon>Gammaproteobacteria</taxon>
        <taxon>Cellvibrionales</taxon>
        <taxon>Halieaceae</taxon>
        <taxon>Parahalioglobus</taxon>
    </lineage>
</organism>
<evidence type="ECO:0000313" key="4">
    <source>
        <dbReference type="EMBL" id="GHD27612.1"/>
    </source>
</evidence>
<feature type="domain" description="Type II secretion system protein GspB C-terminal" evidence="3">
    <location>
        <begin position="239"/>
        <end position="296"/>
    </location>
</feature>
<dbReference type="RefSeq" id="WP_189475027.1">
    <property type="nucleotide sequence ID" value="NZ_BMYM01000001.1"/>
</dbReference>
<evidence type="ECO:0000259" key="3">
    <source>
        <dbReference type="Pfam" id="PF16537"/>
    </source>
</evidence>
<feature type="region of interest" description="Disordered" evidence="1">
    <location>
        <begin position="96"/>
        <end position="125"/>
    </location>
</feature>
<reference evidence="4" key="1">
    <citation type="journal article" date="2014" name="Int. J. Syst. Evol. Microbiol.">
        <title>Complete genome sequence of Corynebacterium casei LMG S-19264T (=DSM 44701T), isolated from a smear-ripened cheese.</title>
        <authorList>
            <consortium name="US DOE Joint Genome Institute (JGI-PGF)"/>
            <person name="Walter F."/>
            <person name="Albersmeier A."/>
            <person name="Kalinowski J."/>
            <person name="Ruckert C."/>
        </authorList>
    </citation>
    <scope>NUCLEOTIDE SEQUENCE</scope>
    <source>
        <strain evidence="4">KCTC 23430</strain>
    </source>
</reference>
<protein>
    <recommendedName>
        <fullName evidence="3">Type II secretion system protein GspB C-terminal domain-containing protein</fullName>
    </recommendedName>
</protein>
<feature type="compositionally biased region" description="Polar residues" evidence="1">
    <location>
        <begin position="99"/>
        <end position="123"/>
    </location>
</feature>